<evidence type="ECO:0000313" key="14">
    <source>
        <dbReference type="Proteomes" id="UP001240529"/>
    </source>
</evidence>
<evidence type="ECO:0000256" key="1">
    <source>
        <dbReference type="ARBA" id="ARBA00004571"/>
    </source>
</evidence>
<sequence length="893" mass="96271">MYLHAVLTAPPPFGVVASMYRTTLNLLAGAIALGLTAGAAGAAESADTGKDSTTLGTVLVTGSNIKRSDTAGPNPVQIVSREQIEQTGRSTLTDVLRNLSANAGNSFDEQYTGSFAAGSASIGLRGLSPKNTLVLVNGYRVSNFGFALNTQDTFVDLNALPISAVERIEVLKDGASAVYGSDAIAGVINIILRKNFQGVEVGGGFGTATQGGLDERKANLLAGFGDLEQQGWNVLFGLDLLKRDRLDADQRAYTRSGDFRDKPGGRLAGWSTAGGNRLSNPRAPQPFANCPDGSQLRPYSDFGSTLPGQACAFNAQPFKTLQPGAERLQASLSATYRFNDSVEAFADVLYSHNKADQIFSAPLTVGPGLRAYNPATGTLIDVPAVLPVGHPNNPGSTPLPFEYTFFDLGPRLKDNTQVFYRALAGVRGSGERWDWEVAALTSQSAQREYVDNFVNRYAFEQILRDGSYNFLNPSSTPGALDALRLQTKRPGWYKLHALNVKASTSLWELPAGAIGFAWGAEFRKESLDARTSAQVLSGTELRPAINVVNGERQVSAAYAELSVPLHRTLELQVAGRGDHYDDFGKAFSPKVALRWQPLDSLLLRGSFSRGFRAPSLPEIAPGQTVSYGSVIDPLDPLQPGGSRGVTNIRTGNPDLKAERSRNFNVGAVWSPDADTSIGLDWYRIEQDNLVKPDSAQFIVDNPTLFPGRVQRDAQGRIQFITNQYANQGELTTSGLDLDANRTFRTVGWGTFTVAGSWTHLLSFKQPLVAGQAPYDGAGNNRHGALPRTRGTTSLNWAVGDWSSTLSLQYVSGYDQRVATATSNPGLRDRIKPYHQLDLYVAYEGIPNTTLSLSVLNLTDKDPPFDPAGGSNGFDISQYNLRGQFVSLGARYRF</sequence>
<evidence type="ECO:0000256" key="2">
    <source>
        <dbReference type="ARBA" id="ARBA00022448"/>
    </source>
</evidence>
<feature type="domain" description="TonB-dependent receptor plug" evidence="12">
    <location>
        <begin position="73"/>
        <end position="187"/>
    </location>
</feature>
<evidence type="ECO:0000256" key="3">
    <source>
        <dbReference type="ARBA" id="ARBA00022452"/>
    </source>
</evidence>
<dbReference type="AlphaFoldDB" id="A0AAP5F065"/>
<dbReference type="Pfam" id="PF00593">
    <property type="entry name" value="TonB_dep_Rec_b-barrel"/>
    <property type="match status" value="1"/>
</dbReference>
<dbReference type="SUPFAM" id="SSF56935">
    <property type="entry name" value="Porins"/>
    <property type="match status" value="1"/>
</dbReference>
<keyword evidence="2 8" id="KW-0813">Transport</keyword>
<proteinExistence type="inferred from homology"/>
<protein>
    <submittedName>
        <fullName evidence="13">TonB-dependent receptor</fullName>
    </submittedName>
</protein>
<keyword evidence="4 8" id="KW-0812">Transmembrane</keyword>
<evidence type="ECO:0000256" key="9">
    <source>
        <dbReference type="RuleBase" id="RU003357"/>
    </source>
</evidence>
<evidence type="ECO:0000256" key="7">
    <source>
        <dbReference type="ARBA" id="ARBA00023237"/>
    </source>
</evidence>
<dbReference type="InterPro" id="IPR036942">
    <property type="entry name" value="Beta-barrel_TonB_sf"/>
</dbReference>
<dbReference type="InterPro" id="IPR000531">
    <property type="entry name" value="Beta-barrel_TonB"/>
</dbReference>
<reference evidence="13" key="1">
    <citation type="submission" date="2023-07" db="EMBL/GenBank/DDBJ databases">
        <authorList>
            <person name="Shahid S."/>
            <person name="Akbar M.Y."/>
            <person name="Ajmal W."/>
            <person name="Ansari A."/>
            <person name="Ghazanfar S."/>
        </authorList>
    </citation>
    <scope>NUCLEOTIDE SEQUENCE</scope>
    <source>
        <strain evidence="13">NIGAB</strain>
    </source>
</reference>
<keyword evidence="10" id="KW-0732">Signal</keyword>
<dbReference type="CDD" id="cd01347">
    <property type="entry name" value="ligand_gated_channel"/>
    <property type="match status" value="1"/>
</dbReference>
<dbReference type="PROSITE" id="PS52016">
    <property type="entry name" value="TONB_DEPENDENT_REC_3"/>
    <property type="match status" value="1"/>
</dbReference>
<dbReference type="Pfam" id="PF07715">
    <property type="entry name" value="Plug"/>
    <property type="match status" value="1"/>
</dbReference>
<evidence type="ECO:0000313" key="13">
    <source>
        <dbReference type="EMBL" id="MDQ7951463.1"/>
    </source>
</evidence>
<dbReference type="Gene3D" id="2.40.170.20">
    <property type="entry name" value="TonB-dependent receptor, beta-barrel domain"/>
    <property type="match status" value="1"/>
</dbReference>
<keyword evidence="13" id="KW-0675">Receptor</keyword>
<feature type="signal peptide" evidence="10">
    <location>
        <begin position="1"/>
        <end position="42"/>
    </location>
</feature>
<evidence type="ECO:0000256" key="6">
    <source>
        <dbReference type="ARBA" id="ARBA00023136"/>
    </source>
</evidence>
<dbReference type="Proteomes" id="UP001240529">
    <property type="component" value="Unassembled WGS sequence"/>
</dbReference>
<evidence type="ECO:0000259" key="11">
    <source>
        <dbReference type="Pfam" id="PF00593"/>
    </source>
</evidence>
<comment type="subcellular location">
    <subcellularLocation>
        <location evidence="1 8">Cell outer membrane</location>
        <topology evidence="1 8">Multi-pass membrane protein</topology>
    </subcellularLocation>
</comment>
<organism evidence="13 14">
    <name type="scientific">Stenotrophomonas geniculata</name>
    <dbReference type="NCBI Taxonomy" id="86188"/>
    <lineage>
        <taxon>Bacteria</taxon>
        <taxon>Pseudomonadati</taxon>
        <taxon>Pseudomonadota</taxon>
        <taxon>Gammaproteobacteria</taxon>
        <taxon>Lysobacterales</taxon>
        <taxon>Lysobacteraceae</taxon>
        <taxon>Stenotrophomonas</taxon>
    </lineage>
</organism>
<dbReference type="GO" id="GO:0009279">
    <property type="term" value="C:cell outer membrane"/>
    <property type="evidence" value="ECO:0007669"/>
    <property type="project" value="UniProtKB-SubCell"/>
</dbReference>
<evidence type="ECO:0000256" key="8">
    <source>
        <dbReference type="PROSITE-ProRule" id="PRU01360"/>
    </source>
</evidence>
<dbReference type="InterPro" id="IPR037066">
    <property type="entry name" value="Plug_dom_sf"/>
</dbReference>
<gene>
    <name evidence="13" type="ORF">Q0031_06680</name>
</gene>
<name>A0AAP5F065_9GAMM</name>
<feature type="chain" id="PRO_5042971030" evidence="10">
    <location>
        <begin position="43"/>
        <end position="893"/>
    </location>
</feature>
<dbReference type="PANTHER" id="PTHR47234">
    <property type="match status" value="1"/>
</dbReference>
<dbReference type="InterPro" id="IPR012910">
    <property type="entry name" value="Plug_dom"/>
</dbReference>
<keyword evidence="6 8" id="KW-0472">Membrane</keyword>
<dbReference type="Gene3D" id="2.170.130.10">
    <property type="entry name" value="TonB-dependent receptor, plug domain"/>
    <property type="match status" value="1"/>
</dbReference>
<comment type="caution">
    <text evidence="13">The sequence shown here is derived from an EMBL/GenBank/DDBJ whole genome shotgun (WGS) entry which is preliminary data.</text>
</comment>
<feature type="domain" description="TonB-dependent receptor-like beta-barrel" evidence="11">
    <location>
        <begin position="407"/>
        <end position="857"/>
    </location>
</feature>
<accession>A0AAP5F065</accession>
<keyword evidence="7 8" id="KW-0998">Cell outer membrane</keyword>
<dbReference type="InterPro" id="IPR039426">
    <property type="entry name" value="TonB-dep_rcpt-like"/>
</dbReference>
<dbReference type="EMBL" id="JAVIAC010000002">
    <property type="protein sequence ID" value="MDQ7951463.1"/>
    <property type="molecule type" value="Genomic_DNA"/>
</dbReference>
<evidence type="ECO:0000256" key="5">
    <source>
        <dbReference type="ARBA" id="ARBA00023077"/>
    </source>
</evidence>
<keyword evidence="3 8" id="KW-1134">Transmembrane beta strand</keyword>
<evidence type="ECO:0000256" key="4">
    <source>
        <dbReference type="ARBA" id="ARBA00022692"/>
    </source>
</evidence>
<comment type="similarity">
    <text evidence="8 9">Belongs to the TonB-dependent receptor family.</text>
</comment>
<evidence type="ECO:0000259" key="12">
    <source>
        <dbReference type="Pfam" id="PF07715"/>
    </source>
</evidence>
<keyword evidence="5 9" id="KW-0798">TonB box</keyword>
<dbReference type="PANTHER" id="PTHR47234:SF2">
    <property type="entry name" value="TONB-DEPENDENT RECEPTOR"/>
    <property type="match status" value="1"/>
</dbReference>
<evidence type="ECO:0000256" key="10">
    <source>
        <dbReference type="SAM" id="SignalP"/>
    </source>
</evidence>